<comment type="caution">
    <text evidence="2">The sequence shown here is derived from an EMBL/GenBank/DDBJ whole genome shotgun (WGS) entry which is preliminary data.</text>
</comment>
<organism evidence="2 3">
    <name type="scientific">Solanum tuberosum</name>
    <name type="common">Potato</name>
    <dbReference type="NCBI Taxonomy" id="4113"/>
    <lineage>
        <taxon>Eukaryota</taxon>
        <taxon>Viridiplantae</taxon>
        <taxon>Streptophyta</taxon>
        <taxon>Embryophyta</taxon>
        <taxon>Tracheophyta</taxon>
        <taxon>Spermatophyta</taxon>
        <taxon>Magnoliopsida</taxon>
        <taxon>eudicotyledons</taxon>
        <taxon>Gunneridae</taxon>
        <taxon>Pentapetalae</taxon>
        <taxon>asterids</taxon>
        <taxon>lamiids</taxon>
        <taxon>Solanales</taxon>
        <taxon>Solanaceae</taxon>
        <taxon>Solanoideae</taxon>
        <taxon>Solaneae</taxon>
        <taxon>Solanum</taxon>
    </lineage>
</organism>
<dbReference type="SUPFAM" id="SSF81383">
    <property type="entry name" value="F-box domain"/>
    <property type="match status" value="1"/>
</dbReference>
<dbReference type="Gene3D" id="1.20.1280.50">
    <property type="match status" value="1"/>
</dbReference>
<dbReference type="InterPro" id="IPR001810">
    <property type="entry name" value="F-box_dom"/>
</dbReference>
<keyword evidence="3" id="KW-1185">Reference proteome</keyword>
<gene>
    <name evidence="2" type="ORF">KY290_028575</name>
</gene>
<dbReference type="Proteomes" id="UP000826656">
    <property type="component" value="Unassembled WGS sequence"/>
</dbReference>
<proteinExistence type="predicted"/>
<dbReference type="PANTHER" id="PTHR31672:SF13">
    <property type="entry name" value="F-BOX PROTEIN CPR30-LIKE"/>
    <property type="match status" value="1"/>
</dbReference>
<evidence type="ECO:0000313" key="3">
    <source>
        <dbReference type="Proteomes" id="UP000826656"/>
    </source>
</evidence>
<name>A0ABQ7UIB1_SOLTU</name>
<reference evidence="2 3" key="1">
    <citation type="journal article" date="2021" name="bioRxiv">
        <title>Chromosome-scale and haplotype-resolved genome assembly of a tetraploid potato cultivar.</title>
        <authorList>
            <person name="Sun H."/>
            <person name="Jiao W.-B."/>
            <person name="Krause K."/>
            <person name="Campoy J.A."/>
            <person name="Goel M."/>
            <person name="Folz-Donahue K."/>
            <person name="Kukat C."/>
            <person name="Huettel B."/>
            <person name="Schneeberger K."/>
        </authorList>
    </citation>
    <scope>NUCLEOTIDE SEQUENCE [LARGE SCALE GENOMIC DNA]</scope>
    <source>
        <strain evidence="2">SolTubOtavaFocal</strain>
        <tissue evidence="2">Leaves</tissue>
    </source>
</reference>
<dbReference type="Pfam" id="PF00646">
    <property type="entry name" value="F-box"/>
    <property type="match status" value="1"/>
</dbReference>
<sequence length="71" mass="8196">MADQNNNEEEEDYAVINCNLPKDAMELILVGLPVRSLLRFKCVAKSWYNFIKSPNFIKMHSTQSSSCFTQH</sequence>
<dbReference type="EMBL" id="JAIVGD010000019">
    <property type="protein sequence ID" value="KAH0749343.1"/>
    <property type="molecule type" value="Genomic_DNA"/>
</dbReference>
<evidence type="ECO:0000259" key="1">
    <source>
        <dbReference type="SMART" id="SM00256"/>
    </source>
</evidence>
<evidence type="ECO:0000313" key="2">
    <source>
        <dbReference type="EMBL" id="KAH0749343.1"/>
    </source>
</evidence>
<dbReference type="SMART" id="SM00256">
    <property type="entry name" value="FBOX"/>
    <property type="match status" value="1"/>
</dbReference>
<feature type="domain" description="F-box" evidence="1">
    <location>
        <begin position="20"/>
        <end position="59"/>
    </location>
</feature>
<protein>
    <recommendedName>
        <fullName evidence="1">F-box domain-containing protein</fullName>
    </recommendedName>
</protein>
<dbReference type="PANTHER" id="PTHR31672">
    <property type="entry name" value="BNACNNG10540D PROTEIN"/>
    <property type="match status" value="1"/>
</dbReference>
<dbReference type="InterPro" id="IPR050796">
    <property type="entry name" value="SCF_F-box_component"/>
</dbReference>
<dbReference type="InterPro" id="IPR036047">
    <property type="entry name" value="F-box-like_dom_sf"/>
</dbReference>
<dbReference type="CDD" id="cd22157">
    <property type="entry name" value="F-box_AtFBW1-like"/>
    <property type="match status" value="1"/>
</dbReference>
<accession>A0ABQ7UIB1</accession>